<organism evidence="2 3">
    <name type="scientific">Batillaria attramentaria</name>
    <dbReference type="NCBI Taxonomy" id="370345"/>
    <lineage>
        <taxon>Eukaryota</taxon>
        <taxon>Metazoa</taxon>
        <taxon>Spiralia</taxon>
        <taxon>Lophotrochozoa</taxon>
        <taxon>Mollusca</taxon>
        <taxon>Gastropoda</taxon>
        <taxon>Caenogastropoda</taxon>
        <taxon>Sorbeoconcha</taxon>
        <taxon>Cerithioidea</taxon>
        <taxon>Batillariidae</taxon>
        <taxon>Batillaria</taxon>
    </lineage>
</organism>
<evidence type="ECO:0000256" key="1">
    <source>
        <dbReference type="SAM" id="MobiDB-lite"/>
    </source>
</evidence>
<dbReference type="Proteomes" id="UP001519460">
    <property type="component" value="Unassembled WGS sequence"/>
</dbReference>
<accession>A0ABD0LA68</accession>
<name>A0ABD0LA68_9CAEN</name>
<proteinExistence type="predicted"/>
<reference evidence="2 3" key="1">
    <citation type="journal article" date="2023" name="Sci. Data">
        <title>Genome assembly of the Korean intertidal mud-creeper Batillaria attramentaria.</title>
        <authorList>
            <person name="Patra A.K."/>
            <person name="Ho P.T."/>
            <person name="Jun S."/>
            <person name="Lee S.J."/>
            <person name="Kim Y."/>
            <person name="Won Y.J."/>
        </authorList>
    </citation>
    <scope>NUCLEOTIDE SEQUENCE [LARGE SCALE GENOMIC DNA]</scope>
    <source>
        <strain evidence="2">Wonlab-2016</strain>
    </source>
</reference>
<sequence length="118" mass="12803">MDKLRPVVYDECGSACEGWGGKQQKRAVALYTDRRRNTETGKSLAGRGFKGGGGRQVRDYSESNDVRRVRAGKLTPSPDARFTPLSLLCVCAEADSPRRVGAMSGLKRPRSGAVPCDK</sequence>
<comment type="caution">
    <text evidence="2">The sequence shown here is derived from an EMBL/GenBank/DDBJ whole genome shotgun (WGS) entry which is preliminary data.</text>
</comment>
<evidence type="ECO:0000313" key="3">
    <source>
        <dbReference type="Proteomes" id="UP001519460"/>
    </source>
</evidence>
<evidence type="ECO:0000313" key="2">
    <source>
        <dbReference type="EMBL" id="KAK7496265.1"/>
    </source>
</evidence>
<feature type="non-terminal residue" evidence="2">
    <location>
        <position position="118"/>
    </location>
</feature>
<gene>
    <name evidence="2" type="ORF">BaRGS_00012430</name>
</gene>
<dbReference type="AlphaFoldDB" id="A0ABD0LA68"/>
<dbReference type="EMBL" id="JACVVK020000068">
    <property type="protein sequence ID" value="KAK7496265.1"/>
    <property type="molecule type" value="Genomic_DNA"/>
</dbReference>
<feature type="region of interest" description="Disordered" evidence="1">
    <location>
        <begin position="39"/>
        <end position="60"/>
    </location>
</feature>
<protein>
    <submittedName>
        <fullName evidence="2">Uncharacterized protein</fullName>
    </submittedName>
</protein>
<keyword evidence="3" id="KW-1185">Reference proteome</keyword>